<dbReference type="InterPro" id="IPR015864">
    <property type="entry name" value="FAD_synthase"/>
</dbReference>
<evidence type="ECO:0000256" key="10">
    <source>
        <dbReference type="ARBA" id="ARBA00022827"/>
    </source>
</evidence>
<dbReference type="SMART" id="SM00904">
    <property type="entry name" value="Flavokinase"/>
    <property type="match status" value="1"/>
</dbReference>
<evidence type="ECO:0000256" key="1">
    <source>
        <dbReference type="ARBA" id="ARBA00002121"/>
    </source>
</evidence>
<evidence type="ECO:0000256" key="11">
    <source>
        <dbReference type="ARBA" id="ARBA00022840"/>
    </source>
</evidence>
<dbReference type="GO" id="GO:0006747">
    <property type="term" value="P:FAD biosynthetic process"/>
    <property type="evidence" value="ECO:0007669"/>
    <property type="project" value="UniProtKB-UniRule"/>
</dbReference>
<evidence type="ECO:0000256" key="3">
    <source>
        <dbReference type="ARBA" id="ARBA00005201"/>
    </source>
</evidence>
<dbReference type="NCBIfam" id="NF004162">
    <property type="entry name" value="PRK05627.1-5"/>
    <property type="match status" value="1"/>
</dbReference>
<comment type="function">
    <text evidence="1">Catalyzes the phosphorylation of riboflavin to FMN followed by the adenylation of FMN to FAD.</text>
</comment>
<dbReference type="GeneID" id="93864248"/>
<keyword evidence="9 15" id="KW-0418">Kinase</keyword>
<proteinExistence type="inferred from homology"/>
<dbReference type="Pfam" id="PF01687">
    <property type="entry name" value="Flavokinase"/>
    <property type="match status" value="1"/>
</dbReference>
<dbReference type="SUPFAM" id="SSF52374">
    <property type="entry name" value="Nucleotidylyl transferase"/>
    <property type="match status" value="1"/>
</dbReference>
<dbReference type="OMA" id="HRGHQAI"/>
<evidence type="ECO:0000256" key="13">
    <source>
        <dbReference type="ARBA" id="ARBA00047880"/>
    </source>
</evidence>
<dbReference type="NCBIfam" id="TIGR00083">
    <property type="entry name" value="ribF"/>
    <property type="match status" value="1"/>
</dbReference>
<evidence type="ECO:0000313" key="16">
    <source>
        <dbReference type="EMBL" id="AST59039.1"/>
    </source>
</evidence>
<evidence type="ECO:0000256" key="12">
    <source>
        <dbReference type="ARBA" id="ARBA00023268"/>
    </source>
</evidence>
<evidence type="ECO:0000256" key="4">
    <source>
        <dbReference type="ARBA" id="ARBA00022630"/>
    </source>
</evidence>
<evidence type="ECO:0000256" key="14">
    <source>
        <dbReference type="ARBA" id="ARBA00049494"/>
    </source>
</evidence>
<dbReference type="Gene3D" id="3.40.50.620">
    <property type="entry name" value="HUPs"/>
    <property type="match status" value="1"/>
</dbReference>
<dbReference type="SUPFAM" id="SSF82114">
    <property type="entry name" value="Riboflavin kinase-like"/>
    <property type="match status" value="1"/>
</dbReference>
<dbReference type="GO" id="GO:0009398">
    <property type="term" value="P:FMN biosynthetic process"/>
    <property type="evidence" value="ECO:0007669"/>
    <property type="project" value="UniProtKB-UniRule"/>
</dbReference>
<dbReference type="PANTHER" id="PTHR22749">
    <property type="entry name" value="RIBOFLAVIN KINASE/FMN ADENYLYLTRANSFERASE"/>
    <property type="match status" value="1"/>
</dbReference>
<keyword evidence="11 15" id="KW-0067">ATP-binding</keyword>
<sequence length="310" mass="36153">MVILDEYNIKKYNDKKVIALGNFDGIHLGHQELIKKAIELSKVNKISSSAFTFRQHTMKTICENKFPKLLITNRKKLEEFSKFMLDYAIIYDFNKDFSLLSPENFIKDILIDKLNMKIAIVGENYRFGYRASGDIQLLKSFSKIYDYKVEVIEPVKLNEIVISSSYIRSLIQEGKIEEANKCLGRYFSLEGYVISGRKVGRKLGFPTANISIDRDYILPLNGVYLTKVKILNKYFLGITNVGINPTFNVNNLSVETYIIDFNKNIYGMFIEVEFIKRIRDEIKFNSEEELIEQMKEDYIFAKSHNYILHN</sequence>
<dbReference type="RefSeq" id="WP_013297886.1">
    <property type="nucleotide sequence ID" value="NZ_CP016893.1"/>
</dbReference>
<dbReference type="GO" id="GO:0003919">
    <property type="term" value="F:FMN adenylyltransferase activity"/>
    <property type="evidence" value="ECO:0007669"/>
    <property type="project" value="UniProtKB-UniRule"/>
</dbReference>
<keyword evidence="12" id="KW-0511">Multifunctional enzyme</keyword>
<dbReference type="InterPro" id="IPR015865">
    <property type="entry name" value="Riboflavin_kinase_bac/euk"/>
</dbReference>
<evidence type="ECO:0000256" key="9">
    <source>
        <dbReference type="ARBA" id="ARBA00022777"/>
    </source>
</evidence>
<dbReference type="InterPro" id="IPR023465">
    <property type="entry name" value="Riboflavin_kinase_dom_sf"/>
</dbReference>
<comment type="catalytic activity">
    <reaction evidence="14 15">
        <text>FMN + ATP + H(+) = FAD + diphosphate</text>
        <dbReference type="Rhea" id="RHEA:17237"/>
        <dbReference type="ChEBI" id="CHEBI:15378"/>
        <dbReference type="ChEBI" id="CHEBI:30616"/>
        <dbReference type="ChEBI" id="CHEBI:33019"/>
        <dbReference type="ChEBI" id="CHEBI:57692"/>
        <dbReference type="ChEBI" id="CHEBI:58210"/>
        <dbReference type="EC" id="2.7.7.2"/>
    </reaction>
</comment>
<evidence type="ECO:0000256" key="7">
    <source>
        <dbReference type="ARBA" id="ARBA00022695"/>
    </source>
</evidence>
<evidence type="ECO:0000256" key="2">
    <source>
        <dbReference type="ARBA" id="ARBA00004726"/>
    </source>
</evidence>
<dbReference type="PIRSF" id="PIRSF004491">
    <property type="entry name" value="FAD_Synth"/>
    <property type="match status" value="1"/>
</dbReference>
<dbReference type="UniPathway" id="UPA00276">
    <property type="reaction ID" value="UER00406"/>
</dbReference>
<dbReference type="InterPro" id="IPR014729">
    <property type="entry name" value="Rossmann-like_a/b/a_fold"/>
</dbReference>
<organism evidence="16 17">
    <name type="scientific">Thermoanaerobacterium thermosaccharolyticum</name>
    <name type="common">Clostridium thermosaccharolyticum</name>
    <dbReference type="NCBI Taxonomy" id="1517"/>
    <lineage>
        <taxon>Bacteria</taxon>
        <taxon>Bacillati</taxon>
        <taxon>Bacillota</taxon>
        <taxon>Clostridia</taxon>
        <taxon>Thermoanaerobacterales</taxon>
        <taxon>Thermoanaerobacteraceae</taxon>
        <taxon>Thermoanaerobacterium</taxon>
    </lineage>
</organism>
<evidence type="ECO:0000256" key="15">
    <source>
        <dbReference type="PIRNR" id="PIRNR004491"/>
    </source>
</evidence>
<evidence type="ECO:0000256" key="5">
    <source>
        <dbReference type="ARBA" id="ARBA00022643"/>
    </source>
</evidence>
<gene>
    <name evidence="16" type="ORF">Thert_03300</name>
</gene>
<dbReference type="GO" id="GO:0008531">
    <property type="term" value="F:riboflavin kinase activity"/>
    <property type="evidence" value="ECO:0007669"/>
    <property type="project" value="UniProtKB-UniRule"/>
</dbReference>
<evidence type="ECO:0000313" key="17">
    <source>
        <dbReference type="Proteomes" id="UP000214975"/>
    </source>
</evidence>
<dbReference type="Gene3D" id="2.40.30.30">
    <property type="entry name" value="Riboflavin kinase-like"/>
    <property type="match status" value="1"/>
</dbReference>
<comment type="catalytic activity">
    <reaction evidence="13 15">
        <text>riboflavin + ATP = FMN + ADP + H(+)</text>
        <dbReference type="Rhea" id="RHEA:14357"/>
        <dbReference type="ChEBI" id="CHEBI:15378"/>
        <dbReference type="ChEBI" id="CHEBI:30616"/>
        <dbReference type="ChEBI" id="CHEBI:57986"/>
        <dbReference type="ChEBI" id="CHEBI:58210"/>
        <dbReference type="ChEBI" id="CHEBI:456216"/>
        <dbReference type="EC" id="2.7.1.26"/>
    </reaction>
</comment>
<dbReference type="EMBL" id="CP016893">
    <property type="protein sequence ID" value="AST59039.1"/>
    <property type="molecule type" value="Genomic_DNA"/>
</dbReference>
<dbReference type="UniPathway" id="UPA00277">
    <property type="reaction ID" value="UER00407"/>
</dbReference>
<dbReference type="Proteomes" id="UP000214975">
    <property type="component" value="Chromosome"/>
</dbReference>
<dbReference type="FunFam" id="2.40.30.30:FF:000003">
    <property type="entry name" value="Riboflavin biosynthesis protein"/>
    <property type="match status" value="1"/>
</dbReference>
<dbReference type="GO" id="GO:0009231">
    <property type="term" value="P:riboflavin biosynthetic process"/>
    <property type="evidence" value="ECO:0007669"/>
    <property type="project" value="InterPro"/>
</dbReference>
<evidence type="ECO:0000256" key="6">
    <source>
        <dbReference type="ARBA" id="ARBA00022679"/>
    </source>
</evidence>
<accession>A0A223I2V9</accession>
<keyword evidence="5 15" id="KW-0288">FMN</keyword>
<dbReference type="FunFam" id="3.40.50.620:FF:000021">
    <property type="entry name" value="Riboflavin biosynthesis protein"/>
    <property type="match status" value="1"/>
</dbReference>
<dbReference type="InterPro" id="IPR023468">
    <property type="entry name" value="Riboflavin_kinase"/>
</dbReference>
<keyword evidence="4 15" id="KW-0285">Flavoprotein</keyword>
<dbReference type="EC" id="2.7.1.26" evidence="15"/>
<dbReference type="CDD" id="cd02064">
    <property type="entry name" value="FAD_synthetase_N"/>
    <property type="match status" value="1"/>
</dbReference>
<dbReference type="GO" id="GO:0005524">
    <property type="term" value="F:ATP binding"/>
    <property type="evidence" value="ECO:0007669"/>
    <property type="project" value="UniProtKB-UniRule"/>
</dbReference>
<evidence type="ECO:0000256" key="8">
    <source>
        <dbReference type="ARBA" id="ARBA00022741"/>
    </source>
</evidence>
<comment type="similarity">
    <text evidence="15">Belongs to the ribF family.</text>
</comment>
<dbReference type="EC" id="2.7.7.2" evidence="15"/>
<protein>
    <recommendedName>
        <fullName evidence="15">Riboflavin biosynthesis protein</fullName>
    </recommendedName>
    <domain>
        <recommendedName>
            <fullName evidence="15">Riboflavin kinase</fullName>
            <ecNumber evidence="15">2.7.1.26</ecNumber>
        </recommendedName>
        <alternativeName>
            <fullName evidence="15">Flavokinase</fullName>
        </alternativeName>
    </domain>
    <domain>
        <recommendedName>
            <fullName evidence="15">FMN adenylyltransferase</fullName>
            <ecNumber evidence="15">2.7.7.2</ecNumber>
        </recommendedName>
        <alternativeName>
            <fullName evidence="15">FAD pyrophosphorylase</fullName>
        </alternativeName>
        <alternativeName>
            <fullName evidence="15">FAD synthase</fullName>
        </alternativeName>
    </domain>
</protein>
<comment type="pathway">
    <text evidence="3 15">Cofactor biosynthesis; FMN biosynthesis; FMN from riboflavin (ATP route): step 1/1.</text>
</comment>
<keyword evidence="6 15" id="KW-0808">Transferase</keyword>
<dbReference type="AlphaFoldDB" id="A0A223I2V9"/>
<keyword evidence="10 15" id="KW-0274">FAD</keyword>
<keyword evidence="8 15" id="KW-0547">Nucleotide-binding</keyword>
<dbReference type="PANTHER" id="PTHR22749:SF6">
    <property type="entry name" value="RIBOFLAVIN KINASE"/>
    <property type="match status" value="1"/>
</dbReference>
<dbReference type="Pfam" id="PF06574">
    <property type="entry name" value="FAD_syn"/>
    <property type="match status" value="1"/>
</dbReference>
<dbReference type="InterPro" id="IPR002606">
    <property type="entry name" value="Riboflavin_kinase_bac"/>
</dbReference>
<comment type="pathway">
    <text evidence="2 15">Cofactor biosynthesis; FAD biosynthesis; FAD from FMN: step 1/1.</text>
</comment>
<name>A0A223I2V9_THETR</name>
<reference evidence="16 17" key="1">
    <citation type="submission" date="2016-08" db="EMBL/GenBank/DDBJ databases">
        <title>A novel genetic cassette of butanologenic Thermoanaerobacterium thermosaccharolyticum that directly convert cellulose to butanol.</title>
        <authorList>
            <person name="Li T."/>
            <person name="He J."/>
        </authorList>
    </citation>
    <scope>NUCLEOTIDE SEQUENCE [LARGE SCALE GENOMIC DNA]</scope>
    <source>
        <strain evidence="16 17">TG57</strain>
    </source>
</reference>
<keyword evidence="7 15" id="KW-0548">Nucleotidyltransferase</keyword>